<accession>A0ABP8U9G6</accession>
<dbReference type="Pfam" id="PF10935">
    <property type="entry name" value="DUF2637"/>
    <property type="match status" value="1"/>
</dbReference>
<keyword evidence="2" id="KW-1133">Transmembrane helix</keyword>
<feature type="transmembrane region" description="Helical" evidence="2">
    <location>
        <begin position="113"/>
        <end position="131"/>
    </location>
</feature>
<feature type="region of interest" description="Disordered" evidence="1">
    <location>
        <begin position="257"/>
        <end position="384"/>
    </location>
</feature>
<keyword evidence="2" id="KW-0812">Transmembrane</keyword>
<evidence type="ECO:0008006" key="5">
    <source>
        <dbReference type="Google" id="ProtNLM"/>
    </source>
</evidence>
<sequence length="414" mass="42706">MTPDSAVTSSKDVPSDTLHPPLRRPDRVAPQGRKSAWAAFLMGVVVSVAANVAHTWHPAAATLKTYAALHGGSTGGWHPELGAQLAAAFYPCALLLTIELLTRVKWPSGAAWAFARFGGTGVVAAVAAVVSYRHMAGLLAAYGEDALTARIGPLAVDGLMVVASFALLAIARDRTPAAMAASDTARSVHTSRPATAAPGPSPTTDVAPDATRSGAAPTDTIRAAAAAAAETLRSTMASADTSRSVIAASRTAVDLAAPETTRADTAGRPTRGASGTELQTVVALTDAGHRDGPTSDQIRQAAQPHVPARRGSDSPLPEVSKRPSNGSRPEDGRPDRTNSATDGGTEAGAEQSAPRTPQRPDPSDLRTRAGVLLSQRPEMTGRELGRVLGVSERHGQRIATEVRRSMAVNGSGRH</sequence>
<evidence type="ECO:0000313" key="4">
    <source>
        <dbReference type="Proteomes" id="UP001501442"/>
    </source>
</evidence>
<keyword evidence="2" id="KW-0472">Membrane</keyword>
<feature type="compositionally biased region" description="Polar residues" evidence="1">
    <location>
        <begin position="1"/>
        <end position="12"/>
    </location>
</feature>
<name>A0ABP8U9G6_9ACTN</name>
<dbReference type="Proteomes" id="UP001501442">
    <property type="component" value="Unassembled WGS sequence"/>
</dbReference>
<protein>
    <recommendedName>
        <fullName evidence="5">DUF2637 domain-containing protein</fullName>
    </recommendedName>
</protein>
<evidence type="ECO:0000256" key="1">
    <source>
        <dbReference type="SAM" id="MobiDB-lite"/>
    </source>
</evidence>
<dbReference type="EMBL" id="BAABHK010000003">
    <property type="protein sequence ID" value="GAA4625043.1"/>
    <property type="molecule type" value="Genomic_DNA"/>
</dbReference>
<reference evidence="4" key="1">
    <citation type="journal article" date="2019" name="Int. J. Syst. Evol. Microbiol.">
        <title>The Global Catalogue of Microorganisms (GCM) 10K type strain sequencing project: providing services to taxonomists for standard genome sequencing and annotation.</title>
        <authorList>
            <consortium name="The Broad Institute Genomics Platform"/>
            <consortium name="The Broad Institute Genome Sequencing Center for Infectious Disease"/>
            <person name="Wu L."/>
            <person name="Ma J."/>
        </authorList>
    </citation>
    <scope>NUCLEOTIDE SEQUENCE [LARGE SCALE GENOMIC DNA]</scope>
    <source>
        <strain evidence="4">JCM 17939</strain>
    </source>
</reference>
<feature type="region of interest" description="Disordered" evidence="1">
    <location>
        <begin position="1"/>
        <end position="29"/>
    </location>
</feature>
<proteinExistence type="predicted"/>
<feature type="compositionally biased region" description="Low complexity" evidence="1">
    <location>
        <begin position="190"/>
        <end position="204"/>
    </location>
</feature>
<dbReference type="InterPro" id="IPR021235">
    <property type="entry name" value="DUF2637"/>
</dbReference>
<keyword evidence="4" id="KW-1185">Reference proteome</keyword>
<feature type="transmembrane region" description="Helical" evidence="2">
    <location>
        <begin position="36"/>
        <end position="56"/>
    </location>
</feature>
<evidence type="ECO:0000313" key="3">
    <source>
        <dbReference type="EMBL" id="GAA4625043.1"/>
    </source>
</evidence>
<feature type="transmembrane region" description="Helical" evidence="2">
    <location>
        <begin position="151"/>
        <end position="171"/>
    </location>
</feature>
<feature type="region of interest" description="Disordered" evidence="1">
    <location>
        <begin position="181"/>
        <end position="217"/>
    </location>
</feature>
<dbReference type="RefSeq" id="WP_345431143.1">
    <property type="nucleotide sequence ID" value="NZ_BAABHK010000003.1"/>
</dbReference>
<feature type="transmembrane region" description="Helical" evidence="2">
    <location>
        <begin position="81"/>
        <end position="101"/>
    </location>
</feature>
<gene>
    <name evidence="3" type="ORF">GCM10023196_027670</name>
</gene>
<organism evidence="3 4">
    <name type="scientific">Actinoallomurus vinaceus</name>
    <dbReference type="NCBI Taxonomy" id="1080074"/>
    <lineage>
        <taxon>Bacteria</taxon>
        <taxon>Bacillati</taxon>
        <taxon>Actinomycetota</taxon>
        <taxon>Actinomycetes</taxon>
        <taxon>Streptosporangiales</taxon>
        <taxon>Thermomonosporaceae</taxon>
        <taxon>Actinoallomurus</taxon>
    </lineage>
</organism>
<evidence type="ECO:0000256" key="2">
    <source>
        <dbReference type="SAM" id="Phobius"/>
    </source>
</evidence>
<comment type="caution">
    <text evidence="3">The sequence shown here is derived from an EMBL/GenBank/DDBJ whole genome shotgun (WGS) entry which is preliminary data.</text>
</comment>